<feature type="transmembrane region" description="Helical" evidence="5">
    <location>
        <begin position="168"/>
        <end position="188"/>
    </location>
</feature>
<dbReference type="EMBL" id="CAJNBL010000026">
    <property type="protein sequence ID" value="CAE6722376.1"/>
    <property type="molecule type" value="Genomic_DNA"/>
</dbReference>
<dbReference type="AlphaFoldDB" id="A0A916BFB8"/>
<feature type="transmembrane region" description="Helical" evidence="5">
    <location>
        <begin position="337"/>
        <end position="356"/>
    </location>
</feature>
<evidence type="ECO:0000256" key="5">
    <source>
        <dbReference type="SAM" id="Phobius"/>
    </source>
</evidence>
<dbReference type="InterPro" id="IPR001902">
    <property type="entry name" value="SLC26A/SulP_fam"/>
</dbReference>
<dbReference type="InterPro" id="IPR011547">
    <property type="entry name" value="SLC26A/SulP_dom"/>
</dbReference>
<dbReference type="Pfam" id="PF00916">
    <property type="entry name" value="Sulfate_transp"/>
    <property type="match status" value="1"/>
</dbReference>
<dbReference type="PANTHER" id="PTHR11814">
    <property type="entry name" value="SULFATE TRANSPORTER"/>
    <property type="match status" value="1"/>
</dbReference>
<evidence type="ECO:0000259" key="6">
    <source>
        <dbReference type="Pfam" id="PF00916"/>
    </source>
</evidence>
<keyword evidence="2 5" id="KW-0812">Transmembrane</keyword>
<evidence type="ECO:0000256" key="3">
    <source>
        <dbReference type="ARBA" id="ARBA00022989"/>
    </source>
</evidence>
<feature type="transmembrane region" description="Helical" evidence="5">
    <location>
        <begin position="87"/>
        <end position="107"/>
    </location>
</feature>
<dbReference type="RefSeq" id="WP_213036183.1">
    <property type="nucleotide sequence ID" value="NZ_CAJNBL010000026.1"/>
</dbReference>
<accession>A0A916BFB8</accession>
<evidence type="ECO:0000313" key="8">
    <source>
        <dbReference type="Proteomes" id="UP000675882"/>
    </source>
</evidence>
<evidence type="ECO:0000256" key="1">
    <source>
        <dbReference type="ARBA" id="ARBA00004141"/>
    </source>
</evidence>
<feature type="domain" description="SLC26A/SulP transporter" evidence="6">
    <location>
        <begin position="13"/>
        <end position="388"/>
    </location>
</feature>
<dbReference type="GO" id="GO:0055085">
    <property type="term" value="P:transmembrane transport"/>
    <property type="evidence" value="ECO:0007669"/>
    <property type="project" value="InterPro"/>
</dbReference>
<feature type="transmembrane region" description="Helical" evidence="5">
    <location>
        <begin position="361"/>
        <end position="379"/>
    </location>
</feature>
<comment type="subcellular location">
    <subcellularLocation>
        <location evidence="1">Membrane</location>
        <topology evidence="1">Multi-pass membrane protein</topology>
    </subcellularLocation>
</comment>
<organism evidence="7 8">
    <name type="scientific">Candidatus Nitrotoga fabula</name>
    <dbReference type="NCBI Taxonomy" id="2182327"/>
    <lineage>
        <taxon>Bacteria</taxon>
        <taxon>Pseudomonadati</taxon>
        <taxon>Pseudomonadota</taxon>
        <taxon>Betaproteobacteria</taxon>
        <taxon>Nitrosomonadales</taxon>
        <taxon>Gallionellaceae</taxon>
        <taxon>Candidatus Nitrotoga</taxon>
    </lineage>
</organism>
<keyword evidence="8" id="KW-1185">Reference proteome</keyword>
<comment type="caution">
    <text evidence="7">The sequence shown here is derived from an EMBL/GenBank/DDBJ whole genome shotgun (WGS) entry which is preliminary data.</text>
</comment>
<feature type="transmembrane region" description="Helical" evidence="5">
    <location>
        <begin position="399"/>
        <end position="426"/>
    </location>
</feature>
<evidence type="ECO:0000313" key="7">
    <source>
        <dbReference type="EMBL" id="CAE6722376.1"/>
    </source>
</evidence>
<dbReference type="Proteomes" id="UP000675882">
    <property type="component" value="Unassembled WGS sequence"/>
</dbReference>
<keyword evidence="4 5" id="KW-0472">Membrane</keyword>
<evidence type="ECO:0000256" key="2">
    <source>
        <dbReference type="ARBA" id="ARBA00022692"/>
    </source>
</evidence>
<proteinExistence type="predicted"/>
<feature type="transmembrane region" description="Helical" evidence="5">
    <location>
        <begin position="114"/>
        <end position="134"/>
    </location>
</feature>
<reference evidence="7" key="1">
    <citation type="submission" date="2021-02" db="EMBL/GenBank/DDBJ databases">
        <authorList>
            <person name="Han P."/>
        </authorList>
    </citation>
    <scope>NUCLEOTIDE SEQUENCE</scope>
    <source>
        <strain evidence="7">Candidatus Nitrotoga sp. ZN8</strain>
    </source>
</reference>
<feature type="transmembrane region" description="Helical" evidence="5">
    <location>
        <begin position="307"/>
        <end position="325"/>
    </location>
</feature>
<gene>
    <name evidence="7" type="ORF">NTGZN8_320032</name>
</gene>
<feature type="transmembrane region" description="Helical" evidence="5">
    <location>
        <begin position="264"/>
        <end position="286"/>
    </location>
</feature>
<feature type="transmembrane region" description="Helical" evidence="5">
    <location>
        <begin position="17"/>
        <end position="36"/>
    </location>
</feature>
<sequence length="546" mass="59328">MSQQPLQYYLRHLKDDIPAGIAVFLVALPLCLGIALASGAPLFAGLIAGMVGGLVISWLSGSQLSVSGPAAGLTVIVFNAIETLGSFQGFLLAVVLAGVMQLIAGFLKAGVIGAFFPSAVIKGMLAAIGIILIIKQIPHATGYNEHFGGPEAYSHEEVHEFFFPIMDAFSSISHGVIIISAVSLLLLVIWEKPWVKSQKFLKLIPGPLVAVIWGVLYNLSAERWFPDWSVDSIHLTNVPISNNIGEFLNNFSSPDYSYWTNPQLYIIAATLAIIGSLETLLSLEAVDKLDPLKRTSPTNRELKAQGVGNIVSGLIGGLPLTAVIVRSAGNINAGGKTPVSCFVHGVCILISTLFLARYINYVPLGCLSGILLHTGFKLAKPALFKEFYRKGLSQLLPFVLTISAILATDLLIGMAIGITIGLFFVIKANFRAAITLTQDKSFYILTFNKDVAFLNKALLRKLLSHVQPNSTLTIDASKSHFIDHDIIETIDDFMVTAPNHNISVEIYDLYGKEKLKKHEDFVVLKDHYDKSQSSRKMIIDKKIIGL</sequence>
<feature type="transmembrane region" description="Helical" evidence="5">
    <location>
        <begin position="200"/>
        <end position="219"/>
    </location>
</feature>
<protein>
    <submittedName>
        <fullName evidence="7">Sulfate permease, MFS superfamily</fullName>
    </submittedName>
</protein>
<keyword evidence="3 5" id="KW-1133">Transmembrane helix</keyword>
<dbReference type="GO" id="GO:0016020">
    <property type="term" value="C:membrane"/>
    <property type="evidence" value="ECO:0007669"/>
    <property type="project" value="UniProtKB-SubCell"/>
</dbReference>
<evidence type="ECO:0000256" key="4">
    <source>
        <dbReference type="ARBA" id="ARBA00023136"/>
    </source>
</evidence>
<name>A0A916BFB8_9PROT</name>